<proteinExistence type="inferred from homology"/>
<sequence>MQIGVRNMDMRYPIGQFEWEGQSSPEHRNHWIQEIEGMPGKLRTAVQGLSEEQLNLAYREGGWTIRQVVHHLADSHMNSYMRFKLALTEDNPTIKPYDERLWAALPDSVTVAAEVSLAMIEGIHTRWVALLNSMDHEDFLRTFYHPENQRTTHLEYATAMYAWHGNHHIAHITSARERFKI</sequence>
<protein>
    <recommendedName>
        <fullName evidence="5">Putative metal-dependent hydrolase PVOR_18804</fullName>
        <ecNumber evidence="5">3.-.-.-</ecNumber>
    </recommendedName>
</protein>
<evidence type="ECO:0000256" key="5">
    <source>
        <dbReference type="HAMAP-Rule" id="MF_01256"/>
    </source>
</evidence>
<comment type="function">
    <text evidence="5">Possible metal-dependent hydrolase.</text>
</comment>
<dbReference type="Proteomes" id="UP000003094">
    <property type="component" value="Unassembled WGS sequence"/>
</dbReference>
<dbReference type="EC" id="3.-.-.-" evidence="5"/>
<dbReference type="InterPro" id="IPR023774">
    <property type="entry name" value="Put_metal_dep_hydrolase_YfiT"/>
</dbReference>
<feature type="binding site" evidence="5">
    <location>
        <position position="71"/>
    </location>
    <ligand>
        <name>Zn(2+)</name>
        <dbReference type="ChEBI" id="CHEBI:29105"/>
    </ligand>
</feature>
<evidence type="ECO:0000259" key="6">
    <source>
        <dbReference type="Pfam" id="PF12867"/>
    </source>
</evidence>
<dbReference type="NCBIfam" id="NF009807">
    <property type="entry name" value="PRK13291.1"/>
    <property type="match status" value="1"/>
</dbReference>
<evidence type="ECO:0000313" key="7">
    <source>
        <dbReference type="EMBL" id="EFU40925.1"/>
    </source>
</evidence>
<comment type="similarity">
    <text evidence="5">Belongs to the metal hydrolase YfiT family.</text>
</comment>
<dbReference type="AlphaFoldDB" id="A0A2R9SU49"/>
<dbReference type="GO" id="GO:0008270">
    <property type="term" value="F:zinc ion binding"/>
    <property type="evidence" value="ECO:0007669"/>
    <property type="project" value="UniProtKB-UniRule"/>
</dbReference>
<dbReference type="Pfam" id="PF12867">
    <property type="entry name" value="DinB_2"/>
    <property type="match status" value="1"/>
</dbReference>
<reference evidence="7 8" key="1">
    <citation type="journal article" date="2010" name="BMC Genomics">
        <title>Genome sequence of the pattern forming Paenibacillus vortex bacterium reveals potential for thriving in complex environments.</title>
        <authorList>
            <person name="Sirota-Madi A."/>
            <person name="Olender T."/>
            <person name="Helman Y."/>
            <person name="Ingham C."/>
            <person name="Brainis I."/>
            <person name="Roth D."/>
            <person name="Hagi E."/>
            <person name="Brodsky L."/>
            <person name="Leshkowitz D."/>
            <person name="Galatenko V."/>
            <person name="Nikolaev V."/>
            <person name="Mugasimangalam R.C."/>
            <person name="Bransburg-Zabary S."/>
            <person name="Gutnick D.L."/>
            <person name="Lancet D."/>
            <person name="Ben-Jacob E."/>
        </authorList>
    </citation>
    <scope>NUCLEOTIDE SEQUENCE [LARGE SCALE GENOMIC DNA]</scope>
    <source>
        <strain evidence="7 8">V453</strain>
    </source>
</reference>
<gene>
    <name evidence="7" type="ORF">PVOR_18804</name>
</gene>
<evidence type="ECO:0000256" key="4">
    <source>
        <dbReference type="ARBA" id="ARBA00022833"/>
    </source>
</evidence>
<dbReference type="GO" id="GO:0005737">
    <property type="term" value="C:cytoplasm"/>
    <property type="evidence" value="ECO:0007669"/>
    <property type="project" value="UniProtKB-SubCell"/>
</dbReference>
<keyword evidence="4 5" id="KW-0862">Zinc</keyword>
<comment type="subunit">
    <text evidence="5">Homodimer.</text>
</comment>
<keyword evidence="1 5" id="KW-0963">Cytoplasm</keyword>
<organism evidence="7 8">
    <name type="scientific">Paenibacillus vortex V453</name>
    <dbReference type="NCBI Taxonomy" id="715225"/>
    <lineage>
        <taxon>Bacteria</taxon>
        <taxon>Bacillati</taxon>
        <taxon>Bacillota</taxon>
        <taxon>Bacilli</taxon>
        <taxon>Bacillales</taxon>
        <taxon>Paenibacillaceae</taxon>
        <taxon>Paenibacillus</taxon>
    </lineage>
</organism>
<evidence type="ECO:0000313" key="8">
    <source>
        <dbReference type="Proteomes" id="UP000003094"/>
    </source>
</evidence>
<evidence type="ECO:0000256" key="3">
    <source>
        <dbReference type="ARBA" id="ARBA00022801"/>
    </source>
</evidence>
<comment type="cofactor">
    <cofactor evidence="5">
        <name>Zn(2+)</name>
        <dbReference type="ChEBI" id="CHEBI:29105"/>
    </cofactor>
    <text evidence="5">Binds 1 zinc ion per subunit.</text>
</comment>
<comment type="subcellular location">
    <subcellularLocation>
        <location evidence="5">Cytoplasm</location>
    </subcellularLocation>
</comment>
<feature type="domain" description="DinB-like" evidence="6">
    <location>
        <begin position="36"/>
        <end position="172"/>
    </location>
</feature>
<keyword evidence="3 5" id="KW-0378">Hydrolase</keyword>
<accession>A0A2R9SU49</accession>
<dbReference type="GO" id="GO:0016787">
    <property type="term" value="F:hydrolase activity"/>
    <property type="evidence" value="ECO:0007669"/>
    <property type="project" value="UniProtKB-UniRule"/>
</dbReference>
<dbReference type="InterPro" id="IPR024775">
    <property type="entry name" value="DinB-like"/>
</dbReference>
<evidence type="ECO:0000256" key="1">
    <source>
        <dbReference type="ARBA" id="ARBA00022490"/>
    </source>
</evidence>
<dbReference type="InterPro" id="IPR034660">
    <property type="entry name" value="DinB/YfiT-like"/>
</dbReference>
<dbReference type="HAMAP" id="MF_01256">
    <property type="entry name" value="YfiT_hydrol"/>
    <property type="match status" value="1"/>
</dbReference>
<keyword evidence="2 5" id="KW-0479">Metal-binding</keyword>
<name>A0A2R9SU49_9BACL</name>
<evidence type="ECO:0000256" key="2">
    <source>
        <dbReference type="ARBA" id="ARBA00022723"/>
    </source>
</evidence>
<dbReference type="SUPFAM" id="SSF109854">
    <property type="entry name" value="DinB/YfiT-like putative metalloenzymes"/>
    <property type="match status" value="1"/>
</dbReference>
<feature type="binding site" evidence="5">
    <location>
        <position position="164"/>
    </location>
    <ligand>
        <name>Zn(2+)</name>
        <dbReference type="ChEBI" id="CHEBI:29105"/>
    </ligand>
</feature>
<keyword evidence="8" id="KW-1185">Reference proteome</keyword>
<dbReference type="Gene3D" id="1.20.120.450">
    <property type="entry name" value="dinb family like domain"/>
    <property type="match status" value="1"/>
</dbReference>
<feature type="binding site" evidence="5">
    <location>
        <position position="168"/>
    </location>
    <ligand>
        <name>Zn(2+)</name>
        <dbReference type="ChEBI" id="CHEBI:29105"/>
    </ligand>
</feature>
<comment type="caution">
    <text evidence="7">The sequence shown here is derived from an EMBL/GenBank/DDBJ whole genome shotgun (WGS) entry which is preliminary data.</text>
</comment>
<dbReference type="KEGG" id="pvo:PVOR_18804"/>
<dbReference type="EMBL" id="ADHJ01000025">
    <property type="protein sequence ID" value="EFU40925.1"/>
    <property type="molecule type" value="Genomic_DNA"/>
</dbReference>